<dbReference type="InterPro" id="IPR020612">
    <property type="entry name" value="Methylthiotransferase_CS"/>
</dbReference>
<dbReference type="InterPro" id="IPR007197">
    <property type="entry name" value="rSAM"/>
</dbReference>
<evidence type="ECO:0000256" key="3">
    <source>
        <dbReference type="ARBA" id="ARBA00013273"/>
    </source>
</evidence>
<dbReference type="FunFam" id="3.80.30.20:FF:000001">
    <property type="entry name" value="tRNA-2-methylthio-N(6)-dimethylallyladenosine synthase 2"/>
    <property type="match status" value="1"/>
</dbReference>
<sequence length="486" mass="55882">MINDNIQVINGIKIDDTWSDFARDFVRSHGRKMLIGIKTLGCKVNQYESEAIKEKFINNNHEIVNENDFADVYIINTCTVTSLADRKSRQYIRRMKKLNPDSIVAVTGCYAQVSPEEVAAIEAVDIVTGTNQKSKLVELVENYRRTSQSETEKLVDEYEQLNEYEETGIITSMESRTRAYIKIQEGCDRFCSYCVIPYARGQVRSRAVNDILQEAKSLVERGFKELTLTGINTALYGTEEGFHKKNHVQEQLQGIEIIIDELERLEGDFRVRLSSLEPTVINVEYVERLLKYKRLCPHLHLSVQSGSNKILKAMNRRYDREEYLDIVNTLRNFDSGYGITTDIIAGFPGETEEDFKESLDIIRQAEFCKVHAFKYSKREGTKAALMKGHVSPEVKNRRSEELISVGNQVSEKFFKDNLNRNRTVLIEEYLEDIHCLTGYTENYIKAYIACDSSDYTSMINTFAEVKLTGIYKDGVMCQLNCQAKRF</sequence>
<name>A0A6P1M8M8_9FIRM</name>
<dbReference type="Gene3D" id="3.80.30.20">
    <property type="entry name" value="tm_1862 like domain"/>
    <property type="match status" value="1"/>
</dbReference>
<evidence type="ECO:0000256" key="9">
    <source>
        <dbReference type="ARBA" id="ARBA00022723"/>
    </source>
</evidence>
<dbReference type="Gene3D" id="3.40.50.12160">
    <property type="entry name" value="Methylthiotransferase, N-terminal domain"/>
    <property type="match status" value="1"/>
</dbReference>
<dbReference type="RefSeq" id="WP_162360865.1">
    <property type="nucleotide sequence ID" value="NZ_CP047591.1"/>
</dbReference>
<dbReference type="CDD" id="cd01335">
    <property type="entry name" value="Radical_SAM"/>
    <property type="match status" value="1"/>
</dbReference>
<dbReference type="GO" id="GO:0046872">
    <property type="term" value="F:metal ion binding"/>
    <property type="evidence" value="ECO:0007669"/>
    <property type="project" value="UniProtKB-KW"/>
</dbReference>
<dbReference type="NCBIfam" id="TIGR01579">
    <property type="entry name" value="MiaB-like-C"/>
    <property type="match status" value="1"/>
</dbReference>
<dbReference type="InterPro" id="IPR006638">
    <property type="entry name" value="Elp3/MiaA/NifB-like_rSAM"/>
</dbReference>
<organism evidence="18 19">
    <name type="scientific">Aminipila terrae</name>
    <dbReference type="NCBI Taxonomy" id="2697030"/>
    <lineage>
        <taxon>Bacteria</taxon>
        <taxon>Bacillati</taxon>
        <taxon>Bacillota</taxon>
        <taxon>Clostridia</taxon>
        <taxon>Peptostreptococcales</taxon>
        <taxon>Anaerovoracaceae</taxon>
        <taxon>Aminipila</taxon>
    </lineage>
</organism>
<dbReference type="PROSITE" id="PS01278">
    <property type="entry name" value="MTTASE_RADICAL"/>
    <property type="match status" value="1"/>
</dbReference>
<evidence type="ECO:0000256" key="5">
    <source>
        <dbReference type="ARBA" id="ARBA00022490"/>
    </source>
</evidence>
<dbReference type="PROSITE" id="PS51449">
    <property type="entry name" value="MTTASE_N"/>
    <property type="match status" value="1"/>
</dbReference>
<keyword evidence="5" id="KW-0963">Cytoplasm</keyword>
<dbReference type="InterPro" id="IPR006467">
    <property type="entry name" value="MiaB-like_bact"/>
</dbReference>
<dbReference type="InterPro" id="IPR058240">
    <property type="entry name" value="rSAM_sf"/>
</dbReference>
<evidence type="ECO:0000259" key="16">
    <source>
        <dbReference type="PROSITE" id="PS51449"/>
    </source>
</evidence>
<keyword evidence="6 18" id="KW-0808">Transferase</keyword>
<dbReference type="AlphaFoldDB" id="A0A6P1M8M8"/>
<evidence type="ECO:0000259" key="17">
    <source>
        <dbReference type="PROSITE" id="PS51918"/>
    </source>
</evidence>
<keyword evidence="10" id="KW-0408">Iron</keyword>
<evidence type="ECO:0000313" key="19">
    <source>
        <dbReference type="Proteomes" id="UP000463883"/>
    </source>
</evidence>
<comment type="function">
    <text evidence="2">Catalyzes the methylthiolation of N6-threonylcarbamoyladenosine (t(6)A), leading to the formation of 2-methylthio-N6-threonylcarbamoyladenosine (ms(2)t(6)A) at position 37 in tRNAs that read codons beginning with adenine.</text>
</comment>
<accession>A0A6P1M8M8</accession>
<evidence type="ECO:0000256" key="10">
    <source>
        <dbReference type="ARBA" id="ARBA00023004"/>
    </source>
</evidence>
<dbReference type="PANTHER" id="PTHR11918:SF45">
    <property type="entry name" value="THREONYLCARBAMOYLADENOSINE TRNA METHYLTHIOTRANSFERASE"/>
    <property type="match status" value="1"/>
</dbReference>
<dbReference type="NCBIfam" id="TIGR00089">
    <property type="entry name" value="MiaB/RimO family radical SAM methylthiotransferase"/>
    <property type="match status" value="1"/>
</dbReference>
<dbReference type="FunFam" id="3.40.50.12160:FF:000004">
    <property type="entry name" value="Threonylcarbamoyladenosine tRNA methylthiotransferase MtaB"/>
    <property type="match status" value="1"/>
</dbReference>
<keyword evidence="11" id="KW-0411">Iron-sulfur</keyword>
<dbReference type="SUPFAM" id="SSF102114">
    <property type="entry name" value="Radical SAM enzymes"/>
    <property type="match status" value="1"/>
</dbReference>
<evidence type="ECO:0000256" key="6">
    <source>
        <dbReference type="ARBA" id="ARBA00022679"/>
    </source>
</evidence>
<feature type="domain" description="Radical SAM core" evidence="17">
    <location>
        <begin position="173"/>
        <end position="412"/>
    </location>
</feature>
<dbReference type="GO" id="GO:0051539">
    <property type="term" value="F:4 iron, 4 sulfur cluster binding"/>
    <property type="evidence" value="ECO:0007669"/>
    <property type="project" value="UniProtKB-KW"/>
</dbReference>
<evidence type="ECO:0000256" key="1">
    <source>
        <dbReference type="ARBA" id="ARBA00001966"/>
    </source>
</evidence>
<dbReference type="InterPro" id="IPR023404">
    <property type="entry name" value="rSAM_horseshoe"/>
</dbReference>
<evidence type="ECO:0000256" key="2">
    <source>
        <dbReference type="ARBA" id="ARBA00002399"/>
    </source>
</evidence>
<evidence type="ECO:0000313" key="18">
    <source>
        <dbReference type="EMBL" id="QHI71089.1"/>
    </source>
</evidence>
<evidence type="ECO:0000256" key="12">
    <source>
        <dbReference type="ARBA" id="ARBA00031213"/>
    </source>
</evidence>
<dbReference type="SFLD" id="SFLDG01082">
    <property type="entry name" value="B12-binding_domain_containing"/>
    <property type="match status" value="1"/>
</dbReference>
<keyword evidence="8" id="KW-0819">tRNA processing</keyword>
<keyword evidence="19" id="KW-1185">Reference proteome</keyword>
<dbReference type="Pfam" id="PF04055">
    <property type="entry name" value="Radical_SAM"/>
    <property type="match status" value="1"/>
</dbReference>
<protein>
    <recommendedName>
        <fullName evidence="15">Threonylcarbamoyladenosine tRNA methylthiotransferase MtaB</fullName>
        <ecNumber evidence="3">2.8.4.5</ecNumber>
    </recommendedName>
    <alternativeName>
        <fullName evidence="12">tRNA-t(6)A37 methylthiotransferase</fullName>
    </alternativeName>
</protein>
<dbReference type="InterPro" id="IPR013848">
    <property type="entry name" value="Methylthiotransferase_N"/>
</dbReference>
<dbReference type="PANTHER" id="PTHR11918">
    <property type="entry name" value="RADICAL SAM PROTEINS"/>
    <property type="match status" value="1"/>
</dbReference>
<feature type="domain" description="MTTase N-terminal" evidence="16">
    <location>
        <begin position="33"/>
        <end position="145"/>
    </location>
</feature>
<dbReference type="InterPro" id="IPR005839">
    <property type="entry name" value="Methylthiotransferase"/>
</dbReference>
<dbReference type="PROSITE" id="PS51918">
    <property type="entry name" value="RADICAL_SAM"/>
    <property type="match status" value="1"/>
</dbReference>
<gene>
    <name evidence="18" type="primary">mtaB</name>
    <name evidence="18" type="ORF">Ami3637_00630</name>
</gene>
<evidence type="ECO:0000256" key="7">
    <source>
        <dbReference type="ARBA" id="ARBA00022691"/>
    </source>
</evidence>
<keyword evidence="9" id="KW-0479">Metal-binding</keyword>
<evidence type="ECO:0000256" key="14">
    <source>
        <dbReference type="ARBA" id="ARBA00061574"/>
    </source>
</evidence>
<dbReference type="Proteomes" id="UP000463883">
    <property type="component" value="Chromosome"/>
</dbReference>
<evidence type="ECO:0000256" key="11">
    <source>
        <dbReference type="ARBA" id="ARBA00023014"/>
    </source>
</evidence>
<reference evidence="18 19" key="1">
    <citation type="submission" date="2020-01" db="EMBL/GenBank/DDBJ databases">
        <title>Genomic analysis of Aminipila sp. CBA3637.</title>
        <authorList>
            <person name="Kim Y.B."/>
            <person name="Roh S.W."/>
        </authorList>
    </citation>
    <scope>NUCLEOTIDE SEQUENCE [LARGE SCALE GENOMIC DNA]</scope>
    <source>
        <strain evidence="18 19">CBA3637</strain>
    </source>
</reference>
<evidence type="ECO:0000256" key="4">
    <source>
        <dbReference type="ARBA" id="ARBA00022485"/>
    </source>
</evidence>
<dbReference type="SMART" id="SM00729">
    <property type="entry name" value="Elp3"/>
    <property type="match status" value="1"/>
</dbReference>
<dbReference type="EMBL" id="CP047591">
    <property type="protein sequence ID" value="QHI71089.1"/>
    <property type="molecule type" value="Genomic_DNA"/>
</dbReference>
<comment type="catalytic activity">
    <reaction evidence="13">
        <text>N(6)-L-threonylcarbamoyladenosine(37) in tRNA + (sulfur carrier)-SH + AH2 + 2 S-adenosyl-L-methionine = 2-methylsulfanyl-N(6)-L-threonylcarbamoyladenosine(37) in tRNA + (sulfur carrier)-H + 5'-deoxyadenosine + L-methionine + A + S-adenosyl-L-homocysteine + 2 H(+)</text>
        <dbReference type="Rhea" id="RHEA:37075"/>
        <dbReference type="Rhea" id="RHEA-COMP:10163"/>
        <dbReference type="Rhea" id="RHEA-COMP:11092"/>
        <dbReference type="Rhea" id="RHEA-COMP:14737"/>
        <dbReference type="Rhea" id="RHEA-COMP:14739"/>
        <dbReference type="ChEBI" id="CHEBI:13193"/>
        <dbReference type="ChEBI" id="CHEBI:15378"/>
        <dbReference type="ChEBI" id="CHEBI:17319"/>
        <dbReference type="ChEBI" id="CHEBI:17499"/>
        <dbReference type="ChEBI" id="CHEBI:29917"/>
        <dbReference type="ChEBI" id="CHEBI:57844"/>
        <dbReference type="ChEBI" id="CHEBI:57856"/>
        <dbReference type="ChEBI" id="CHEBI:59789"/>
        <dbReference type="ChEBI" id="CHEBI:64428"/>
        <dbReference type="ChEBI" id="CHEBI:74418"/>
        <dbReference type="ChEBI" id="CHEBI:74420"/>
        <dbReference type="EC" id="2.8.4.5"/>
    </reaction>
</comment>
<evidence type="ECO:0000256" key="15">
    <source>
        <dbReference type="ARBA" id="ARBA00069898"/>
    </source>
</evidence>
<dbReference type="SFLD" id="SFLDS00029">
    <property type="entry name" value="Radical_SAM"/>
    <property type="match status" value="1"/>
</dbReference>
<comment type="similarity">
    <text evidence="14">Belongs to the methylthiotransferase family. MtaB subfamily.</text>
</comment>
<dbReference type="InterPro" id="IPR038135">
    <property type="entry name" value="Methylthiotransferase_N_sf"/>
</dbReference>
<dbReference type="EC" id="2.8.4.5" evidence="3"/>
<dbReference type="SFLD" id="SFLDG01061">
    <property type="entry name" value="methylthiotransferase"/>
    <property type="match status" value="1"/>
</dbReference>
<keyword evidence="7" id="KW-0949">S-adenosyl-L-methionine</keyword>
<keyword evidence="4" id="KW-0004">4Fe-4S</keyword>
<evidence type="ECO:0000256" key="13">
    <source>
        <dbReference type="ARBA" id="ARBA00051661"/>
    </source>
</evidence>
<dbReference type="KEGG" id="amic:Ami3637_00630"/>
<proteinExistence type="inferred from homology"/>
<comment type="cofactor">
    <cofactor evidence="1">
        <name>[4Fe-4S] cluster</name>
        <dbReference type="ChEBI" id="CHEBI:49883"/>
    </cofactor>
</comment>
<evidence type="ECO:0000256" key="8">
    <source>
        <dbReference type="ARBA" id="ARBA00022694"/>
    </source>
</evidence>
<dbReference type="GO" id="GO:0035598">
    <property type="term" value="F:tRNA (N(6)-L-threonylcarbamoyladenosine(37)-C(2))-methylthiotransferase activity"/>
    <property type="evidence" value="ECO:0007669"/>
    <property type="project" value="UniProtKB-EC"/>
</dbReference>
<dbReference type="Pfam" id="PF00919">
    <property type="entry name" value="UPF0004"/>
    <property type="match status" value="1"/>
</dbReference>